<dbReference type="CDD" id="cd03230">
    <property type="entry name" value="ABC_DR_subfamily_A"/>
    <property type="match status" value="1"/>
</dbReference>
<dbReference type="SUPFAM" id="SSF52540">
    <property type="entry name" value="P-loop containing nucleoside triphosphate hydrolases"/>
    <property type="match status" value="1"/>
</dbReference>
<evidence type="ECO:0000259" key="4">
    <source>
        <dbReference type="PROSITE" id="PS50893"/>
    </source>
</evidence>
<evidence type="ECO:0000256" key="1">
    <source>
        <dbReference type="ARBA" id="ARBA00022448"/>
    </source>
</evidence>
<dbReference type="InterPro" id="IPR003439">
    <property type="entry name" value="ABC_transporter-like_ATP-bd"/>
</dbReference>
<keyword evidence="3 5" id="KW-0067">ATP-binding</keyword>
<keyword evidence="6" id="KW-1185">Reference proteome</keyword>
<dbReference type="GO" id="GO:0005524">
    <property type="term" value="F:ATP binding"/>
    <property type="evidence" value="ECO:0007669"/>
    <property type="project" value="UniProtKB-KW"/>
</dbReference>
<dbReference type="Gene3D" id="3.40.50.300">
    <property type="entry name" value="P-loop containing nucleotide triphosphate hydrolases"/>
    <property type="match status" value="1"/>
</dbReference>
<evidence type="ECO:0000313" key="6">
    <source>
        <dbReference type="Proteomes" id="UP000187735"/>
    </source>
</evidence>
<dbReference type="Proteomes" id="UP000187735">
    <property type="component" value="Chromosome"/>
</dbReference>
<dbReference type="RefSeq" id="WP_077023039.1">
    <property type="nucleotide sequence ID" value="NZ_CP017641.1"/>
</dbReference>
<dbReference type="OrthoDB" id="260707at2"/>
<dbReference type="Pfam" id="PF00005">
    <property type="entry name" value="ABC_tran"/>
    <property type="match status" value="1"/>
</dbReference>
<proteinExistence type="predicted"/>
<evidence type="ECO:0000256" key="3">
    <source>
        <dbReference type="ARBA" id="ARBA00022840"/>
    </source>
</evidence>
<reference evidence="5 6" key="1">
    <citation type="journal article" date="2016" name="Front. Microbiol.">
        <title>Fuerstia marisgermanicae gen. nov., sp. nov., an Unusual Member of the Phylum Planctomycetes from the German Wadden Sea.</title>
        <authorList>
            <person name="Kohn T."/>
            <person name="Heuer A."/>
            <person name="Jogler M."/>
            <person name="Vollmers J."/>
            <person name="Boedeker C."/>
            <person name="Bunk B."/>
            <person name="Rast P."/>
            <person name="Borchert D."/>
            <person name="Glockner I."/>
            <person name="Freese H.M."/>
            <person name="Klenk H.P."/>
            <person name="Overmann J."/>
            <person name="Kaster A.K."/>
            <person name="Rohde M."/>
            <person name="Wiegand S."/>
            <person name="Jogler C."/>
        </authorList>
    </citation>
    <scope>NUCLEOTIDE SEQUENCE [LARGE SCALE GENOMIC DNA]</scope>
    <source>
        <strain evidence="5 6">NH11</strain>
    </source>
</reference>
<dbReference type="PANTHER" id="PTHR42939:SF1">
    <property type="entry name" value="ABC TRANSPORTER ATP-BINDING PROTEIN ALBC-RELATED"/>
    <property type="match status" value="1"/>
</dbReference>
<accession>A0A1P8WB13</accession>
<dbReference type="PROSITE" id="PS50893">
    <property type="entry name" value="ABC_TRANSPORTER_2"/>
    <property type="match status" value="1"/>
</dbReference>
<dbReference type="KEGG" id="fmr:Fuma_00838"/>
<name>A0A1P8WB13_9PLAN</name>
<dbReference type="InterPro" id="IPR003593">
    <property type="entry name" value="AAA+_ATPase"/>
</dbReference>
<evidence type="ECO:0000256" key="2">
    <source>
        <dbReference type="ARBA" id="ARBA00022741"/>
    </source>
</evidence>
<keyword evidence="2" id="KW-0547">Nucleotide-binding</keyword>
<dbReference type="InterPro" id="IPR051782">
    <property type="entry name" value="ABC_Transporter_VariousFunc"/>
</dbReference>
<dbReference type="EC" id="3.6.3.-" evidence="5"/>
<sequence>MIEVSNVFHHYGLRPVLQDINFEVDAGQTLAIIGPNGTGKTTLLDLMSGFASPAEGTVSINGRVRRSSVENELAIRQETVFLPAEPWFPKNMTGRDFLLGVGELWSVPVRRLFEHADRLLSVFQLDAIGDSDISAYSTGQRKKIGLCSALICEASILLLDEPFSGGLDPAGLTAMKQILKYLTERQDRTVVLTSPVPELVEEVADEVLILNEGTILKHDTVENVKRDAEAPTLDEALRKLIFPETEHELRDYFTYEMAGEVAS</sequence>
<dbReference type="SMART" id="SM00382">
    <property type="entry name" value="AAA"/>
    <property type="match status" value="1"/>
</dbReference>
<dbReference type="GO" id="GO:0016887">
    <property type="term" value="F:ATP hydrolysis activity"/>
    <property type="evidence" value="ECO:0007669"/>
    <property type="project" value="InterPro"/>
</dbReference>
<protein>
    <submittedName>
        <fullName evidence="5">Putative ABC transporter ATP-binding protein YxlF</fullName>
        <ecNumber evidence="5">3.6.3.-</ecNumber>
    </submittedName>
</protein>
<organism evidence="5 6">
    <name type="scientific">Fuerstiella marisgermanici</name>
    <dbReference type="NCBI Taxonomy" id="1891926"/>
    <lineage>
        <taxon>Bacteria</taxon>
        <taxon>Pseudomonadati</taxon>
        <taxon>Planctomycetota</taxon>
        <taxon>Planctomycetia</taxon>
        <taxon>Planctomycetales</taxon>
        <taxon>Planctomycetaceae</taxon>
        <taxon>Fuerstiella</taxon>
    </lineage>
</organism>
<keyword evidence="1" id="KW-0813">Transport</keyword>
<dbReference type="EMBL" id="CP017641">
    <property type="protein sequence ID" value="APZ91252.1"/>
    <property type="molecule type" value="Genomic_DNA"/>
</dbReference>
<dbReference type="AlphaFoldDB" id="A0A1P8WB13"/>
<gene>
    <name evidence="5" type="primary">yxlF_1</name>
    <name evidence="5" type="ORF">Fuma_00838</name>
</gene>
<keyword evidence="5" id="KW-0378">Hydrolase</keyword>
<feature type="domain" description="ABC transporter" evidence="4">
    <location>
        <begin position="2"/>
        <end position="237"/>
    </location>
</feature>
<evidence type="ECO:0000313" key="5">
    <source>
        <dbReference type="EMBL" id="APZ91252.1"/>
    </source>
</evidence>
<dbReference type="PANTHER" id="PTHR42939">
    <property type="entry name" value="ABC TRANSPORTER ATP-BINDING PROTEIN ALBC-RELATED"/>
    <property type="match status" value="1"/>
</dbReference>
<dbReference type="STRING" id="1891926.Fuma_00838"/>
<dbReference type="InterPro" id="IPR027417">
    <property type="entry name" value="P-loop_NTPase"/>
</dbReference>